<organism evidence="6 7">
    <name type="scientific">Hippocampus comes</name>
    <name type="common">Tiger tail seahorse</name>
    <dbReference type="NCBI Taxonomy" id="109280"/>
    <lineage>
        <taxon>Eukaryota</taxon>
        <taxon>Metazoa</taxon>
        <taxon>Chordata</taxon>
        <taxon>Craniata</taxon>
        <taxon>Vertebrata</taxon>
        <taxon>Euteleostomi</taxon>
        <taxon>Actinopterygii</taxon>
        <taxon>Neopterygii</taxon>
        <taxon>Teleostei</taxon>
        <taxon>Neoteleostei</taxon>
        <taxon>Acanthomorphata</taxon>
        <taxon>Syngnathiaria</taxon>
        <taxon>Syngnathiformes</taxon>
        <taxon>Syngnathoidei</taxon>
        <taxon>Syngnathidae</taxon>
        <taxon>Hippocampus</taxon>
    </lineage>
</organism>
<keyword evidence="3" id="KW-0472">Membrane</keyword>
<dbReference type="InterPro" id="IPR050208">
    <property type="entry name" value="MHC_class-I_related"/>
</dbReference>
<evidence type="ECO:0000256" key="4">
    <source>
        <dbReference type="SAM" id="SignalP"/>
    </source>
</evidence>
<dbReference type="STRING" id="109280.ENSHCOP00000016847"/>
<dbReference type="Pfam" id="PF00129">
    <property type="entry name" value="MHC_I"/>
    <property type="match status" value="1"/>
</dbReference>
<evidence type="ECO:0000313" key="6">
    <source>
        <dbReference type="Ensembl" id="ENSHCOP00000016847.1"/>
    </source>
</evidence>
<dbReference type="GO" id="GO:0005615">
    <property type="term" value="C:extracellular space"/>
    <property type="evidence" value="ECO:0007669"/>
    <property type="project" value="TreeGrafter"/>
</dbReference>
<feature type="domain" description="Ig-like" evidence="5">
    <location>
        <begin position="201"/>
        <end position="277"/>
    </location>
</feature>
<dbReference type="InterPro" id="IPR036179">
    <property type="entry name" value="Ig-like_dom_sf"/>
</dbReference>
<keyword evidence="1" id="KW-0325">Glycoprotein</keyword>
<evidence type="ECO:0000256" key="3">
    <source>
        <dbReference type="SAM" id="Phobius"/>
    </source>
</evidence>
<proteinExistence type="inferred from homology"/>
<evidence type="ECO:0000313" key="7">
    <source>
        <dbReference type="Proteomes" id="UP000264820"/>
    </source>
</evidence>
<dbReference type="Pfam" id="PF07654">
    <property type="entry name" value="C1-set"/>
    <property type="match status" value="1"/>
</dbReference>
<dbReference type="Ensembl" id="ENSHCOT00000025074.1">
    <property type="protein sequence ID" value="ENSHCOP00000016847.1"/>
    <property type="gene ID" value="ENSHCOG00000020639.1"/>
</dbReference>
<dbReference type="InterPro" id="IPR001039">
    <property type="entry name" value="MHC_I_a_a1/a2"/>
</dbReference>
<feature type="chain" id="PRO_5018786290" evidence="4">
    <location>
        <begin position="17"/>
        <end position="345"/>
    </location>
</feature>
<dbReference type="InterPro" id="IPR003597">
    <property type="entry name" value="Ig_C1-set"/>
</dbReference>
<dbReference type="OMA" id="ANLTITW"/>
<dbReference type="GO" id="GO:0006955">
    <property type="term" value="P:immune response"/>
    <property type="evidence" value="ECO:0007669"/>
    <property type="project" value="TreeGrafter"/>
</dbReference>
<keyword evidence="3" id="KW-1133">Transmembrane helix</keyword>
<protein>
    <submittedName>
        <fullName evidence="6">Major histocompatibility complex class I-related gene protein-like</fullName>
    </submittedName>
</protein>
<dbReference type="PANTHER" id="PTHR16675:SF237">
    <property type="entry name" value="MHC CLASS I ANTIGEN TRANSCRIPT VARIANT 1-RELATED"/>
    <property type="match status" value="1"/>
</dbReference>
<dbReference type="InterPro" id="IPR011161">
    <property type="entry name" value="MHC_I-like_Ag-recog"/>
</dbReference>
<evidence type="ECO:0000256" key="1">
    <source>
        <dbReference type="ARBA" id="ARBA00023180"/>
    </source>
</evidence>
<dbReference type="SUPFAM" id="SSF48726">
    <property type="entry name" value="Immunoglobulin"/>
    <property type="match status" value="1"/>
</dbReference>
<dbReference type="InterPro" id="IPR011162">
    <property type="entry name" value="MHC_I/II-like_Ag-recog"/>
</dbReference>
<dbReference type="Gene3D" id="2.60.40.10">
    <property type="entry name" value="Immunoglobulins"/>
    <property type="match status" value="1"/>
</dbReference>
<keyword evidence="4" id="KW-0732">Signal</keyword>
<dbReference type="Gene3D" id="3.30.500.10">
    <property type="entry name" value="MHC class I-like antigen recognition-like"/>
    <property type="match status" value="1"/>
</dbReference>
<dbReference type="Proteomes" id="UP000264820">
    <property type="component" value="Unplaced"/>
</dbReference>
<dbReference type="PRINTS" id="PR01638">
    <property type="entry name" value="MHCCLASSI"/>
</dbReference>
<dbReference type="PROSITE" id="PS50835">
    <property type="entry name" value="IG_LIKE"/>
    <property type="match status" value="1"/>
</dbReference>
<feature type="signal peptide" evidence="4">
    <location>
        <begin position="1"/>
        <end position="16"/>
    </location>
</feature>
<evidence type="ECO:0000256" key="2">
    <source>
        <dbReference type="RuleBase" id="RU004439"/>
    </source>
</evidence>
<dbReference type="AlphaFoldDB" id="A0A3Q2YTF3"/>
<dbReference type="InterPro" id="IPR013783">
    <property type="entry name" value="Ig-like_fold"/>
</dbReference>
<feature type="transmembrane region" description="Helical" evidence="3">
    <location>
        <begin position="313"/>
        <end position="335"/>
    </location>
</feature>
<evidence type="ECO:0000259" key="5">
    <source>
        <dbReference type="PROSITE" id="PS50835"/>
    </source>
</evidence>
<dbReference type="GO" id="GO:0009897">
    <property type="term" value="C:external side of plasma membrane"/>
    <property type="evidence" value="ECO:0007669"/>
    <property type="project" value="TreeGrafter"/>
</dbReference>
<keyword evidence="3" id="KW-0812">Transmembrane</keyword>
<dbReference type="GeneTree" id="ENSGT01120000271828"/>
<keyword evidence="7" id="KW-1185">Reference proteome</keyword>
<dbReference type="InterPro" id="IPR007110">
    <property type="entry name" value="Ig-like_dom"/>
</dbReference>
<dbReference type="SUPFAM" id="SSF54452">
    <property type="entry name" value="MHC antigen-recognition domain"/>
    <property type="match status" value="1"/>
</dbReference>
<reference evidence="6" key="2">
    <citation type="submission" date="2025-09" db="UniProtKB">
        <authorList>
            <consortium name="Ensembl"/>
        </authorList>
    </citation>
    <scope>IDENTIFICATION</scope>
</reference>
<dbReference type="InterPro" id="IPR037055">
    <property type="entry name" value="MHC_I-like_Ag-recog_sf"/>
</dbReference>
<accession>A0A3Q2YTF3</accession>
<sequence>MIKIFLVLLLSEATSSVNFSLSFFLTATSGVPNMPQFVGVVMLNDEVVGYYDSDKDMAEPKQAWVQDYLAKDPKHLIWHANQCRKHRRDFNADIYNLKNHFNQTGDQHVLQRVSGCEVDNDTGAARGFNRYGYNGEDFILLDLDAETWIAPQQAARLTKHRWDAETATIQYMKHFYLNDCRDRIKSYMLFGGEFLNRIVHPKVALLQKTPRSPVCCHATGFYPDHGAKMFWRRDGKKVQELLRDGGEILPNHEGTFQKTVCLNVSAIPEDEWAQYQCVFDFDARNQDEMVVILDKAVIETNYLSPGPPLLDPMVGGTAVVLLLVVVGAIASCRFWKREGKGEDPK</sequence>
<name>A0A3Q2YTF3_HIPCM</name>
<reference evidence="6" key="1">
    <citation type="submission" date="2025-08" db="UniProtKB">
        <authorList>
            <consortium name="Ensembl"/>
        </authorList>
    </citation>
    <scope>IDENTIFICATION</scope>
</reference>
<dbReference type="PANTHER" id="PTHR16675">
    <property type="entry name" value="MHC CLASS I-RELATED"/>
    <property type="match status" value="1"/>
</dbReference>
<comment type="similarity">
    <text evidence="2">Belongs to the MHC class I family.</text>
</comment>